<evidence type="ECO:0008006" key="4">
    <source>
        <dbReference type="Google" id="ProtNLM"/>
    </source>
</evidence>
<feature type="signal peptide" evidence="1">
    <location>
        <begin position="1"/>
        <end position="23"/>
    </location>
</feature>
<organism evidence="2 3">
    <name type="scientific">Psychrilyobacter piezotolerans</name>
    <dbReference type="NCBI Taxonomy" id="2293438"/>
    <lineage>
        <taxon>Bacteria</taxon>
        <taxon>Fusobacteriati</taxon>
        <taxon>Fusobacteriota</taxon>
        <taxon>Fusobacteriia</taxon>
        <taxon>Fusobacteriales</taxon>
        <taxon>Fusobacteriaceae</taxon>
        <taxon>Psychrilyobacter</taxon>
    </lineage>
</organism>
<dbReference type="PROSITE" id="PS51257">
    <property type="entry name" value="PROKAR_LIPOPROTEIN"/>
    <property type="match status" value="1"/>
</dbReference>
<evidence type="ECO:0000313" key="2">
    <source>
        <dbReference type="EMBL" id="REI41183.1"/>
    </source>
</evidence>
<name>A0ABX9KGU6_9FUSO</name>
<dbReference type="Proteomes" id="UP000263486">
    <property type="component" value="Unassembled WGS sequence"/>
</dbReference>
<proteinExistence type="predicted"/>
<evidence type="ECO:0000256" key="1">
    <source>
        <dbReference type="SAM" id="SignalP"/>
    </source>
</evidence>
<protein>
    <recommendedName>
        <fullName evidence="4">Lipoprotein</fullName>
    </recommendedName>
</protein>
<dbReference type="EMBL" id="QUAJ01000012">
    <property type="protein sequence ID" value="REI41183.1"/>
    <property type="molecule type" value="Genomic_DNA"/>
</dbReference>
<evidence type="ECO:0000313" key="3">
    <source>
        <dbReference type="Proteomes" id="UP000263486"/>
    </source>
</evidence>
<accession>A0ABX9KGU6</accession>
<dbReference type="RefSeq" id="WP_114642354.1">
    <property type="nucleotide sequence ID" value="NZ_JAACIO010000013.1"/>
</dbReference>
<sequence>MKKMNKILLVIMVIFLGACSSMNIDTNKYKITTETLKEPYKVMDEILIRESILSDWYNNEEPVHYLTTRQIIKKDGKDEIFLNSLKTKEITDEDIEKFNKITKKYLNKLERKYKLKDENIKDTKELVKNLVIGYNVVYPTTSKHLMTVVATEEERNYILELNKKSEDEMTDKDRTKVRKLLNKWLERKEFFDGESIYSAEISKDTVKLVELSKKKELTSLELNNLNAKAMEIAFPELISSLSRWGK</sequence>
<keyword evidence="1" id="KW-0732">Signal</keyword>
<comment type="caution">
    <text evidence="2">The sequence shown here is derived from an EMBL/GenBank/DDBJ whole genome shotgun (WGS) entry which is preliminary data.</text>
</comment>
<gene>
    <name evidence="2" type="ORF">DYH56_08165</name>
</gene>
<keyword evidence="3" id="KW-1185">Reference proteome</keyword>
<reference evidence="2 3" key="1">
    <citation type="submission" date="2018-08" db="EMBL/GenBank/DDBJ databases">
        <title>Draft genome sequence of Psychrilyobacter sp. strain SD5 isolated from Black Sea water.</title>
        <authorList>
            <person name="Yadav S."/>
            <person name="Villanueva L."/>
            <person name="Damste J.S.S."/>
        </authorList>
    </citation>
    <scope>NUCLEOTIDE SEQUENCE [LARGE SCALE GENOMIC DNA]</scope>
    <source>
        <strain evidence="2 3">SD5</strain>
    </source>
</reference>
<feature type="chain" id="PRO_5046484953" description="Lipoprotein" evidence="1">
    <location>
        <begin position="24"/>
        <end position="246"/>
    </location>
</feature>